<name>A0A5D2SYN1_GOSMU</name>
<evidence type="ECO:0000313" key="2">
    <source>
        <dbReference type="EMBL" id="TYI58071.1"/>
    </source>
</evidence>
<feature type="transmembrane region" description="Helical" evidence="1">
    <location>
        <begin position="22"/>
        <end position="43"/>
    </location>
</feature>
<keyword evidence="1" id="KW-0812">Transmembrane</keyword>
<evidence type="ECO:0000313" key="3">
    <source>
        <dbReference type="Proteomes" id="UP000323597"/>
    </source>
</evidence>
<evidence type="ECO:0000256" key="1">
    <source>
        <dbReference type="SAM" id="Phobius"/>
    </source>
</evidence>
<accession>A0A5D2SYN1</accession>
<keyword evidence="1" id="KW-0472">Membrane</keyword>
<sequence>FSFYIRRCKCKSKGCHLSIPKILFFLLVDPSPVHCSFFIFHFISDFFKKKIVFEYCFGSVRKVPSFVVVRSNGTMNLDFHSWNFYST</sequence>
<reference evidence="2 3" key="1">
    <citation type="submission" date="2019-07" db="EMBL/GenBank/DDBJ databases">
        <title>WGS assembly of Gossypium mustelinum.</title>
        <authorList>
            <person name="Chen Z.J."/>
            <person name="Sreedasyam A."/>
            <person name="Ando A."/>
            <person name="Song Q."/>
            <person name="De L."/>
            <person name="Hulse-Kemp A."/>
            <person name="Ding M."/>
            <person name="Ye W."/>
            <person name="Kirkbride R."/>
            <person name="Jenkins J."/>
            <person name="Plott C."/>
            <person name="Lovell J."/>
            <person name="Lin Y.-M."/>
            <person name="Vaughn R."/>
            <person name="Liu B."/>
            <person name="Li W."/>
            <person name="Simpson S."/>
            <person name="Scheffler B."/>
            <person name="Saski C."/>
            <person name="Grover C."/>
            <person name="Hu G."/>
            <person name="Conover J."/>
            <person name="Carlson J."/>
            <person name="Shu S."/>
            <person name="Boston L."/>
            <person name="Williams M."/>
            <person name="Peterson D."/>
            <person name="Mcgee K."/>
            <person name="Jones D."/>
            <person name="Wendel J."/>
            <person name="Stelly D."/>
            <person name="Grimwood J."/>
            <person name="Schmutz J."/>
        </authorList>
    </citation>
    <scope>NUCLEOTIDE SEQUENCE [LARGE SCALE GENOMIC DNA]</scope>
    <source>
        <strain evidence="2">1408120.09</strain>
    </source>
</reference>
<feature type="non-terminal residue" evidence="2">
    <location>
        <position position="1"/>
    </location>
</feature>
<keyword evidence="1" id="KW-1133">Transmembrane helix</keyword>
<proteinExistence type="predicted"/>
<dbReference type="EMBL" id="CM017659">
    <property type="protein sequence ID" value="TYI58071.1"/>
    <property type="molecule type" value="Genomic_DNA"/>
</dbReference>
<gene>
    <name evidence="2" type="ORF">E1A91_D11G327400v1</name>
</gene>
<organism evidence="2 3">
    <name type="scientific">Gossypium mustelinum</name>
    <name type="common">Cotton</name>
    <name type="synonym">Gossypium caicoense</name>
    <dbReference type="NCBI Taxonomy" id="34275"/>
    <lineage>
        <taxon>Eukaryota</taxon>
        <taxon>Viridiplantae</taxon>
        <taxon>Streptophyta</taxon>
        <taxon>Embryophyta</taxon>
        <taxon>Tracheophyta</taxon>
        <taxon>Spermatophyta</taxon>
        <taxon>Magnoliopsida</taxon>
        <taxon>eudicotyledons</taxon>
        <taxon>Gunneridae</taxon>
        <taxon>Pentapetalae</taxon>
        <taxon>rosids</taxon>
        <taxon>malvids</taxon>
        <taxon>Malvales</taxon>
        <taxon>Malvaceae</taxon>
        <taxon>Malvoideae</taxon>
        <taxon>Gossypium</taxon>
    </lineage>
</organism>
<dbReference type="Proteomes" id="UP000323597">
    <property type="component" value="Chromosome D11"/>
</dbReference>
<protein>
    <submittedName>
        <fullName evidence="2">Uncharacterized protein</fullName>
    </submittedName>
</protein>
<dbReference type="AlphaFoldDB" id="A0A5D2SYN1"/>
<keyword evidence="3" id="KW-1185">Reference proteome</keyword>